<sequence length="307" mass="34549">MATTKSLVDLVVRLTIIFVGLVGNAFILHVYSLEYRKSKNLQPNELITALLALFNLLSSANLVITTVRTLLFCSYFQEAVYKFTDSFSNFTSKSTYWFTAWLCFYYCVKIVKVNWRFFLRLKQKISLVVNILLLSTLILCFTISIPIIYLIKLKPNSSVPCKTHFILGRTLFIYGIINGVLTSYLPLLLMVICSLGIVIFLCQHSRNMDKNVAASGTSHSEAHKAVAIMLISLILLYMTCAITVLLASVQLTLGEINIMTAIPYTASIFSTGSSVILIIGTVKLRQSFKKSLFFLKTFLYESCPFLP</sequence>
<reference evidence="15" key="2">
    <citation type="submission" date="2025-08" db="UniProtKB">
        <authorList>
            <consortium name="Ensembl"/>
        </authorList>
    </citation>
    <scope>IDENTIFICATION</scope>
</reference>
<evidence type="ECO:0000256" key="10">
    <source>
        <dbReference type="ARBA" id="ARBA00023224"/>
    </source>
</evidence>
<dbReference type="Gene3D" id="1.20.1070.10">
    <property type="entry name" value="Rhodopsin 7-helix transmembrane proteins"/>
    <property type="match status" value="1"/>
</dbReference>
<keyword evidence="10 12" id="KW-0807">Transducer</keyword>
<feature type="transmembrane region" description="Helical" evidence="13">
    <location>
        <begin position="12"/>
        <end position="33"/>
    </location>
</feature>
<dbReference type="InParanoid" id="H2ZVR6"/>
<comment type="similarity">
    <text evidence="2 11">Belongs to the G-protein coupled receptor T2R family.</text>
</comment>
<keyword evidence="3 12" id="KW-0919">Taste</keyword>
<reference evidence="15" key="3">
    <citation type="submission" date="2025-09" db="UniProtKB">
        <authorList>
            <consortium name="Ensembl"/>
        </authorList>
    </citation>
    <scope>IDENTIFICATION</scope>
</reference>
<dbReference type="InterPro" id="IPR007960">
    <property type="entry name" value="TAS2R"/>
</dbReference>
<feature type="domain" description="G-protein coupled receptors family 1 profile" evidence="14">
    <location>
        <begin position="23"/>
        <end position="278"/>
    </location>
</feature>
<dbReference type="PANTHER" id="PTHR11394:SF47">
    <property type="entry name" value="TASTE RECEPTOR TYPE 2 MEMBER 40"/>
    <property type="match status" value="1"/>
</dbReference>
<dbReference type="Proteomes" id="UP000008672">
    <property type="component" value="Unassembled WGS sequence"/>
</dbReference>
<accession>H2ZVR6</accession>
<evidence type="ECO:0000256" key="6">
    <source>
        <dbReference type="ARBA" id="ARBA00022989"/>
    </source>
</evidence>
<feature type="transmembrane region" description="Helical" evidence="13">
    <location>
        <begin position="261"/>
        <end position="282"/>
    </location>
</feature>
<comment type="subcellular location">
    <subcellularLocation>
        <location evidence="1 12">Membrane</location>
        <topology evidence="1 12">Multi-pass membrane protein</topology>
    </subcellularLocation>
</comment>
<evidence type="ECO:0000256" key="12">
    <source>
        <dbReference type="RuleBase" id="RU004424"/>
    </source>
</evidence>
<dbReference type="Pfam" id="PF05296">
    <property type="entry name" value="TAS2R"/>
    <property type="match status" value="1"/>
</dbReference>
<evidence type="ECO:0000256" key="5">
    <source>
        <dbReference type="ARBA" id="ARBA00022692"/>
    </source>
</evidence>
<dbReference type="SUPFAM" id="SSF81321">
    <property type="entry name" value="Family A G protein-coupled receptor-like"/>
    <property type="match status" value="1"/>
</dbReference>
<keyword evidence="4 12" id="KW-0716">Sensory transduction</keyword>
<keyword evidence="5 12" id="KW-0812">Transmembrane</keyword>
<dbReference type="HOGENOM" id="CLU_072337_0_0_1"/>
<proteinExistence type="inferred from homology"/>
<feature type="transmembrane region" description="Helical" evidence="13">
    <location>
        <begin position="127"/>
        <end position="151"/>
    </location>
</feature>
<keyword evidence="9 12" id="KW-0675">Receptor</keyword>
<dbReference type="OMA" id="NIMTAIP"/>
<evidence type="ECO:0000256" key="9">
    <source>
        <dbReference type="ARBA" id="ARBA00023170"/>
    </source>
</evidence>
<protein>
    <recommendedName>
        <fullName evidence="12">Taste receptor type 2</fullName>
    </recommendedName>
</protein>
<evidence type="ECO:0000256" key="2">
    <source>
        <dbReference type="ARBA" id="ARBA00007376"/>
    </source>
</evidence>
<dbReference type="InterPro" id="IPR017452">
    <property type="entry name" value="GPCR_Rhodpsn_7TM"/>
</dbReference>
<dbReference type="PROSITE" id="PS50262">
    <property type="entry name" value="G_PROTEIN_RECEP_F1_2"/>
    <property type="match status" value="1"/>
</dbReference>
<dbReference type="AlphaFoldDB" id="H2ZVR6"/>
<dbReference type="GeneTree" id="ENSGT01150000286961"/>
<dbReference type="PANTHER" id="PTHR11394">
    <property type="entry name" value="TASTE RECEPTOR TYPE 2"/>
    <property type="match status" value="1"/>
</dbReference>
<feature type="transmembrane region" description="Helical" evidence="13">
    <location>
        <begin position="171"/>
        <end position="201"/>
    </location>
</feature>
<keyword evidence="6 13" id="KW-1133">Transmembrane helix</keyword>
<reference evidence="16" key="1">
    <citation type="submission" date="2011-08" db="EMBL/GenBank/DDBJ databases">
        <title>The draft genome of Latimeria chalumnae.</title>
        <authorList>
            <person name="Di Palma F."/>
            <person name="Alfoldi J."/>
            <person name="Johnson J."/>
            <person name="Berlin A."/>
            <person name="Gnerre S."/>
            <person name="Jaffe D."/>
            <person name="MacCallum I."/>
            <person name="Young S."/>
            <person name="Walker B.J."/>
            <person name="Lander E."/>
            <person name="Lindblad-Toh K."/>
        </authorList>
    </citation>
    <scope>NUCLEOTIDE SEQUENCE [LARGE SCALE GENOMIC DNA]</scope>
    <source>
        <strain evidence="16">Wild caught</strain>
    </source>
</reference>
<organism evidence="15 16">
    <name type="scientific">Latimeria chalumnae</name>
    <name type="common">Coelacanth</name>
    <dbReference type="NCBI Taxonomy" id="7897"/>
    <lineage>
        <taxon>Eukaryota</taxon>
        <taxon>Metazoa</taxon>
        <taxon>Chordata</taxon>
        <taxon>Craniata</taxon>
        <taxon>Vertebrata</taxon>
        <taxon>Euteleostomi</taxon>
        <taxon>Coelacanthiformes</taxon>
        <taxon>Coelacanthidae</taxon>
        <taxon>Latimeria</taxon>
    </lineage>
</organism>
<evidence type="ECO:0000256" key="3">
    <source>
        <dbReference type="ARBA" id="ARBA00022480"/>
    </source>
</evidence>
<evidence type="ECO:0000256" key="4">
    <source>
        <dbReference type="ARBA" id="ARBA00022606"/>
    </source>
</evidence>
<feature type="transmembrane region" description="Helical" evidence="13">
    <location>
        <begin position="96"/>
        <end position="115"/>
    </location>
</feature>
<dbReference type="Ensembl" id="ENSLACT00000001500.1">
    <property type="protein sequence ID" value="ENSLACP00000001487.1"/>
    <property type="gene ID" value="ENSLACG00000001331.1"/>
</dbReference>
<dbReference type="FunCoup" id="H2ZVR6">
    <property type="interactions" value="246"/>
</dbReference>
<evidence type="ECO:0000256" key="7">
    <source>
        <dbReference type="ARBA" id="ARBA00023040"/>
    </source>
</evidence>
<feature type="transmembrane region" description="Helical" evidence="13">
    <location>
        <begin position="225"/>
        <end position="249"/>
    </location>
</feature>
<dbReference type="eggNOG" id="ENOG502SKRK">
    <property type="taxonomic scope" value="Eukaryota"/>
</dbReference>
<evidence type="ECO:0000256" key="13">
    <source>
        <dbReference type="SAM" id="Phobius"/>
    </source>
</evidence>
<gene>
    <name evidence="15" type="primary">LOC102350872</name>
</gene>
<dbReference type="GO" id="GO:0033038">
    <property type="term" value="F:bitter taste receptor activity"/>
    <property type="evidence" value="ECO:0007669"/>
    <property type="project" value="InterPro"/>
</dbReference>
<keyword evidence="8 12" id="KW-0472">Membrane</keyword>
<evidence type="ECO:0000259" key="14">
    <source>
        <dbReference type="PROSITE" id="PS50262"/>
    </source>
</evidence>
<name>H2ZVR6_LATCH</name>
<feature type="transmembrane region" description="Helical" evidence="13">
    <location>
        <begin position="45"/>
        <end position="64"/>
    </location>
</feature>
<dbReference type="EMBL" id="AFYH01266461">
    <property type="status" value="NOT_ANNOTATED_CDS"/>
    <property type="molecule type" value="Genomic_DNA"/>
</dbReference>
<keyword evidence="16" id="KW-1185">Reference proteome</keyword>
<evidence type="ECO:0000313" key="15">
    <source>
        <dbReference type="Ensembl" id="ENSLACP00000001487.1"/>
    </source>
</evidence>
<dbReference type="GO" id="GO:0004930">
    <property type="term" value="F:G protein-coupled receptor activity"/>
    <property type="evidence" value="ECO:0007669"/>
    <property type="project" value="UniProtKB-KW"/>
</dbReference>
<keyword evidence="7 12" id="KW-0297">G-protein coupled receptor</keyword>
<dbReference type="GO" id="GO:0016020">
    <property type="term" value="C:membrane"/>
    <property type="evidence" value="ECO:0007669"/>
    <property type="project" value="UniProtKB-SubCell"/>
</dbReference>
<evidence type="ECO:0000313" key="16">
    <source>
        <dbReference type="Proteomes" id="UP000008672"/>
    </source>
</evidence>
<evidence type="ECO:0000256" key="1">
    <source>
        <dbReference type="ARBA" id="ARBA00004141"/>
    </source>
</evidence>
<evidence type="ECO:0000256" key="11">
    <source>
        <dbReference type="RuleBase" id="RU004423"/>
    </source>
</evidence>
<evidence type="ECO:0000256" key="8">
    <source>
        <dbReference type="ARBA" id="ARBA00023136"/>
    </source>
</evidence>